<feature type="region of interest" description="Disordered" evidence="1">
    <location>
        <begin position="109"/>
        <end position="130"/>
    </location>
</feature>
<feature type="signal peptide" evidence="2">
    <location>
        <begin position="1"/>
        <end position="20"/>
    </location>
</feature>
<protein>
    <submittedName>
        <fullName evidence="3">(northern house mosquito) hypothetical protein</fullName>
    </submittedName>
</protein>
<feature type="chain" id="PRO_5036427943" evidence="2">
    <location>
        <begin position="21"/>
        <end position="130"/>
    </location>
</feature>
<dbReference type="AlphaFoldDB" id="A0A8D8C7G1"/>
<feature type="compositionally biased region" description="Basic residues" evidence="1">
    <location>
        <begin position="109"/>
        <end position="122"/>
    </location>
</feature>
<reference evidence="3" key="1">
    <citation type="submission" date="2021-05" db="EMBL/GenBank/DDBJ databases">
        <authorList>
            <person name="Alioto T."/>
            <person name="Alioto T."/>
            <person name="Gomez Garrido J."/>
        </authorList>
    </citation>
    <scope>NUCLEOTIDE SEQUENCE</scope>
</reference>
<accession>A0A8D8C7G1</accession>
<evidence type="ECO:0000256" key="2">
    <source>
        <dbReference type="SAM" id="SignalP"/>
    </source>
</evidence>
<organism evidence="3">
    <name type="scientific">Culex pipiens</name>
    <name type="common">House mosquito</name>
    <dbReference type="NCBI Taxonomy" id="7175"/>
    <lineage>
        <taxon>Eukaryota</taxon>
        <taxon>Metazoa</taxon>
        <taxon>Ecdysozoa</taxon>
        <taxon>Arthropoda</taxon>
        <taxon>Hexapoda</taxon>
        <taxon>Insecta</taxon>
        <taxon>Pterygota</taxon>
        <taxon>Neoptera</taxon>
        <taxon>Endopterygota</taxon>
        <taxon>Diptera</taxon>
        <taxon>Nematocera</taxon>
        <taxon>Culicoidea</taxon>
        <taxon>Culicidae</taxon>
        <taxon>Culicinae</taxon>
        <taxon>Culicini</taxon>
        <taxon>Culex</taxon>
        <taxon>Culex</taxon>
    </lineage>
</organism>
<dbReference type="EMBL" id="HBUE01106923">
    <property type="protein sequence ID" value="CAG6487552.1"/>
    <property type="molecule type" value="Transcribed_RNA"/>
</dbReference>
<name>A0A8D8C7G1_CULPI</name>
<dbReference type="EMBL" id="HBUE01106919">
    <property type="protein sequence ID" value="CAG6487549.1"/>
    <property type="molecule type" value="Transcribed_RNA"/>
</dbReference>
<proteinExistence type="predicted"/>
<evidence type="ECO:0000256" key="1">
    <source>
        <dbReference type="SAM" id="MobiDB-lite"/>
    </source>
</evidence>
<keyword evidence="2" id="KW-0732">Signal</keyword>
<evidence type="ECO:0000313" key="3">
    <source>
        <dbReference type="EMBL" id="CAG6487549.1"/>
    </source>
</evidence>
<sequence>MLPRVIITAAALAAIGITRATRRNPAAGSGIAAGTGLLRGNATRGSGSATVRVAAAARRIRPVPALAARRGDRRRRRNLCSSRWKIGRISSRTRRRHWRCWTRTGLSHRHLSRRGSRRRRRPVQVLPGVL</sequence>